<dbReference type="SUPFAM" id="SSF53850">
    <property type="entry name" value="Periplasmic binding protein-like II"/>
    <property type="match status" value="1"/>
</dbReference>
<comment type="caution">
    <text evidence="1">The sequence shown here is derived from an EMBL/GenBank/DDBJ whole genome shotgun (WGS) entry which is preliminary data.</text>
</comment>
<gene>
    <name evidence="1" type="ORF">KCG35_18240</name>
</gene>
<name>A0ABS5ZG24_9GAMM</name>
<sequence>MKFLQLISMFILWFLMPGNGLAANIAVYAQLSLKADPRNEYPVQLLELALKNSGALIALKASVENLHQGQAMRMIQNNNGVDVVWTMTSREREKILLPIKIPIYKGLIGWRLCIIHPQNKSLFASVKSILGLTDATFVQGHDWPDTNIFKFNQLSVTSTSNYQAMFDMVLFHRVDAFPRSVIEIWPELESHKDLQVDAHLLIRYPAAVYYFVNRKNKKLYNAILVGLNKSIVNGELDRLFNDFYLEAIKRANLTKRRVINLINPLLPENTPLDKKQLWYSSSFLDDNE</sequence>
<evidence type="ECO:0000313" key="1">
    <source>
        <dbReference type="EMBL" id="MBU2713012.1"/>
    </source>
</evidence>
<reference evidence="1 2" key="1">
    <citation type="submission" date="2021-04" db="EMBL/GenBank/DDBJ databases">
        <authorList>
            <person name="Pira H."/>
            <person name="Risdian C."/>
            <person name="Wink J."/>
        </authorList>
    </citation>
    <scope>NUCLEOTIDE SEQUENCE [LARGE SCALE GENOMIC DNA]</scope>
    <source>
        <strain evidence="1 2">WH53</strain>
    </source>
</reference>
<dbReference type="RefSeq" id="WP_215821233.1">
    <property type="nucleotide sequence ID" value="NZ_JAGSOY010000057.1"/>
</dbReference>
<evidence type="ECO:0000313" key="2">
    <source>
        <dbReference type="Proteomes" id="UP000690515"/>
    </source>
</evidence>
<protein>
    <recommendedName>
        <fullName evidence="3">Solute-binding protein family 3/N-terminal domain-containing protein</fullName>
    </recommendedName>
</protein>
<organism evidence="1 2">
    <name type="scientific">Zooshikella harenae</name>
    <dbReference type="NCBI Taxonomy" id="2827238"/>
    <lineage>
        <taxon>Bacteria</taxon>
        <taxon>Pseudomonadati</taxon>
        <taxon>Pseudomonadota</taxon>
        <taxon>Gammaproteobacteria</taxon>
        <taxon>Oceanospirillales</taxon>
        <taxon>Zooshikellaceae</taxon>
        <taxon>Zooshikella</taxon>
    </lineage>
</organism>
<evidence type="ECO:0008006" key="3">
    <source>
        <dbReference type="Google" id="ProtNLM"/>
    </source>
</evidence>
<keyword evidence="2" id="KW-1185">Reference proteome</keyword>
<dbReference type="EMBL" id="JAGSOY010000057">
    <property type="protein sequence ID" value="MBU2713012.1"/>
    <property type="molecule type" value="Genomic_DNA"/>
</dbReference>
<dbReference type="Proteomes" id="UP000690515">
    <property type="component" value="Unassembled WGS sequence"/>
</dbReference>
<accession>A0ABS5ZG24</accession>
<proteinExistence type="predicted"/>